<accession>A0A8X7XW71</accession>
<keyword evidence="3" id="KW-1185">Reference proteome</keyword>
<keyword evidence="1" id="KW-1133">Transmembrane helix</keyword>
<dbReference type="EMBL" id="JAAWWB010000036">
    <property type="protein sequence ID" value="KAG6739349.1"/>
    <property type="molecule type" value="Genomic_DNA"/>
</dbReference>
<keyword evidence="1" id="KW-0472">Membrane</keyword>
<evidence type="ECO:0000313" key="3">
    <source>
        <dbReference type="Proteomes" id="UP000886885"/>
    </source>
</evidence>
<evidence type="ECO:0000313" key="2">
    <source>
        <dbReference type="EMBL" id="KAG6739349.1"/>
    </source>
</evidence>
<dbReference type="AlphaFoldDB" id="A0A8X7XW71"/>
<reference evidence="2" key="1">
    <citation type="journal article" date="2020" name="bioRxiv">
        <title>Hybrid origin of Populus tomentosa Carr. identified through genome sequencing and phylogenomic analysis.</title>
        <authorList>
            <person name="An X."/>
            <person name="Gao K."/>
            <person name="Chen Z."/>
            <person name="Li J."/>
            <person name="Yang X."/>
            <person name="Yang X."/>
            <person name="Zhou J."/>
            <person name="Guo T."/>
            <person name="Zhao T."/>
            <person name="Huang S."/>
            <person name="Miao D."/>
            <person name="Khan W.U."/>
            <person name="Rao P."/>
            <person name="Ye M."/>
            <person name="Lei B."/>
            <person name="Liao W."/>
            <person name="Wang J."/>
            <person name="Ji L."/>
            <person name="Li Y."/>
            <person name="Guo B."/>
            <person name="Mustafa N.S."/>
            <person name="Li S."/>
            <person name="Yun Q."/>
            <person name="Keller S.R."/>
            <person name="Mao J."/>
            <person name="Zhang R."/>
            <person name="Strauss S.H."/>
        </authorList>
    </citation>
    <scope>NUCLEOTIDE SEQUENCE</scope>
    <source>
        <strain evidence="2">GM15</strain>
        <tissue evidence="2">Leaf</tissue>
    </source>
</reference>
<feature type="transmembrane region" description="Helical" evidence="1">
    <location>
        <begin position="54"/>
        <end position="71"/>
    </location>
</feature>
<sequence length="74" mass="8465">MLNKNCKLTRLVLLPFMFLVELGIQSVAIVFHSFEDTVSVKYIKAQTHQQSQNMYLNTGACISLPCHLLYISNF</sequence>
<proteinExistence type="predicted"/>
<comment type="caution">
    <text evidence="2">The sequence shown here is derived from an EMBL/GenBank/DDBJ whole genome shotgun (WGS) entry which is preliminary data.</text>
</comment>
<keyword evidence="1" id="KW-0812">Transmembrane</keyword>
<evidence type="ECO:0000256" key="1">
    <source>
        <dbReference type="SAM" id="Phobius"/>
    </source>
</evidence>
<name>A0A8X7XW71_POPTO</name>
<feature type="transmembrane region" description="Helical" evidence="1">
    <location>
        <begin position="12"/>
        <end position="34"/>
    </location>
</feature>
<dbReference type="Proteomes" id="UP000886885">
    <property type="component" value="Chromosome 18D"/>
</dbReference>
<protein>
    <submittedName>
        <fullName evidence="2">Uncharacterized protein</fullName>
    </submittedName>
</protein>
<organism evidence="2 3">
    <name type="scientific">Populus tomentosa</name>
    <name type="common">Chinese white poplar</name>
    <dbReference type="NCBI Taxonomy" id="118781"/>
    <lineage>
        <taxon>Eukaryota</taxon>
        <taxon>Viridiplantae</taxon>
        <taxon>Streptophyta</taxon>
        <taxon>Embryophyta</taxon>
        <taxon>Tracheophyta</taxon>
        <taxon>Spermatophyta</taxon>
        <taxon>Magnoliopsida</taxon>
        <taxon>eudicotyledons</taxon>
        <taxon>Gunneridae</taxon>
        <taxon>Pentapetalae</taxon>
        <taxon>rosids</taxon>
        <taxon>fabids</taxon>
        <taxon>Malpighiales</taxon>
        <taxon>Salicaceae</taxon>
        <taxon>Saliceae</taxon>
        <taxon>Populus</taxon>
    </lineage>
</organism>
<gene>
    <name evidence="2" type="ORF">POTOM_056943</name>
</gene>